<comment type="caution">
    <text evidence="1">The sequence shown here is derived from an EMBL/GenBank/DDBJ whole genome shotgun (WGS) entry which is preliminary data.</text>
</comment>
<reference evidence="1" key="1">
    <citation type="submission" date="2021-02" db="EMBL/GenBank/DDBJ databases">
        <title>PHA producing bacteria isolated from coastal sediment in Guangdong, Shenzhen.</title>
        <authorList>
            <person name="Zheng W."/>
            <person name="Yu S."/>
            <person name="Huang Y."/>
        </authorList>
    </citation>
    <scope>NUCLEOTIDE SEQUENCE</scope>
    <source>
        <strain evidence="1">TN14-10</strain>
    </source>
</reference>
<evidence type="ECO:0000313" key="1">
    <source>
        <dbReference type="EMBL" id="MBN7796814.1"/>
    </source>
</evidence>
<accession>A0A939IIP2</accession>
<gene>
    <name evidence="1" type="ORF">JYP50_09440</name>
</gene>
<organism evidence="1 2">
    <name type="scientific">Parahaliea mediterranea</name>
    <dbReference type="NCBI Taxonomy" id="651086"/>
    <lineage>
        <taxon>Bacteria</taxon>
        <taxon>Pseudomonadati</taxon>
        <taxon>Pseudomonadota</taxon>
        <taxon>Gammaproteobacteria</taxon>
        <taxon>Cellvibrionales</taxon>
        <taxon>Halieaceae</taxon>
        <taxon>Parahaliea</taxon>
    </lineage>
</organism>
<protein>
    <submittedName>
        <fullName evidence="1">Uncharacterized protein</fullName>
    </submittedName>
</protein>
<keyword evidence="2" id="KW-1185">Reference proteome</keyword>
<evidence type="ECO:0000313" key="2">
    <source>
        <dbReference type="Proteomes" id="UP000664303"/>
    </source>
</evidence>
<name>A0A939IIP2_9GAMM</name>
<dbReference type="AlphaFoldDB" id="A0A939IIP2"/>
<proteinExistence type="predicted"/>
<dbReference type="RefSeq" id="WP_206560258.1">
    <property type="nucleotide sequence ID" value="NZ_JAFKCZ010000006.1"/>
</dbReference>
<dbReference type="Proteomes" id="UP000664303">
    <property type="component" value="Unassembled WGS sequence"/>
</dbReference>
<dbReference type="EMBL" id="JAFKCZ010000006">
    <property type="protein sequence ID" value="MBN7796814.1"/>
    <property type="molecule type" value="Genomic_DNA"/>
</dbReference>
<sequence length="147" mass="16196">MKMSFLCVRHRRWLAADPAAAMFTWLQCYEQGLRLEQQRQDNLAIRQAGCAMETADLLLAGSQCIGRDDITRYTHSALLLARLLRRQHAFDLAGDVAHSAICSLERLLIAGVQREAVTAACEQLAPLAGPCAGPSNRNPSPCARQLH</sequence>